<evidence type="ECO:0000313" key="1">
    <source>
        <dbReference type="EMBL" id="TCL32970.1"/>
    </source>
</evidence>
<reference evidence="1 2" key="1">
    <citation type="submission" date="2019-03" db="EMBL/GenBank/DDBJ databases">
        <title>Genomic Encyclopedia of Type Strains, Phase IV (KMG-IV): sequencing the most valuable type-strain genomes for metagenomic binning, comparative biology and taxonomic classification.</title>
        <authorList>
            <person name="Goeker M."/>
        </authorList>
    </citation>
    <scope>NUCLEOTIDE SEQUENCE [LARGE SCALE GENOMIC DNA]</scope>
    <source>
        <strain evidence="1 2">DSM 15969</strain>
    </source>
</reference>
<accession>A0A4R1PQ50</accession>
<proteinExistence type="predicted"/>
<sequence>MAISSLASWHFGVISSPDGVRIRNGLTIHNNRDYDPVFHFLLNFCSCSYDNSSVEGWTFIEARGLLTDRGRPR</sequence>
<comment type="caution">
    <text evidence="1">The sequence shown here is derived from an EMBL/GenBank/DDBJ whole genome shotgun (WGS) entry which is preliminary data.</text>
</comment>
<keyword evidence="2" id="KW-1185">Reference proteome</keyword>
<evidence type="ECO:0000313" key="2">
    <source>
        <dbReference type="Proteomes" id="UP000295063"/>
    </source>
</evidence>
<protein>
    <submittedName>
        <fullName evidence="1">Uncharacterized protein</fullName>
    </submittedName>
</protein>
<name>A0A4R1PQ50_9FIRM</name>
<dbReference type="AlphaFoldDB" id="A0A4R1PQ50"/>
<organism evidence="1 2">
    <name type="scientific">Anaerospora hongkongensis</name>
    <dbReference type="NCBI Taxonomy" id="244830"/>
    <lineage>
        <taxon>Bacteria</taxon>
        <taxon>Bacillati</taxon>
        <taxon>Bacillota</taxon>
        <taxon>Negativicutes</taxon>
        <taxon>Selenomonadales</taxon>
        <taxon>Sporomusaceae</taxon>
        <taxon>Anaerospora</taxon>
    </lineage>
</organism>
<gene>
    <name evidence="1" type="ORF">EV210_11945</name>
</gene>
<dbReference type="Proteomes" id="UP000295063">
    <property type="component" value="Unassembled WGS sequence"/>
</dbReference>
<dbReference type="EMBL" id="SLUI01000019">
    <property type="protein sequence ID" value="TCL32970.1"/>
    <property type="molecule type" value="Genomic_DNA"/>
</dbReference>